<keyword evidence="2" id="KW-1185">Reference proteome</keyword>
<evidence type="ECO:0000313" key="1">
    <source>
        <dbReference type="EMBL" id="RXI80028.1"/>
    </source>
</evidence>
<dbReference type="Proteomes" id="UP000290602">
    <property type="component" value="Unassembled WGS sequence"/>
</dbReference>
<protein>
    <submittedName>
        <fullName evidence="1">Serine/threonine protein phosphatase</fullName>
    </submittedName>
</protein>
<dbReference type="GO" id="GO:0016791">
    <property type="term" value="F:phosphatase activity"/>
    <property type="evidence" value="ECO:0007669"/>
    <property type="project" value="TreeGrafter"/>
</dbReference>
<dbReference type="GO" id="GO:0008803">
    <property type="term" value="F:bis(5'-nucleosyl)-tetraphosphatase (symmetrical) activity"/>
    <property type="evidence" value="ECO:0007669"/>
    <property type="project" value="TreeGrafter"/>
</dbReference>
<dbReference type="SUPFAM" id="SSF56300">
    <property type="entry name" value="Metallo-dependent phosphatases"/>
    <property type="match status" value="1"/>
</dbReference>
<dbReference type="InterPro" id="IPR029052">
    <property type="entry name" value="Metallo-depent_PP-like"/>
</dbReference>
<dbReference type="GO" id="GO:0005737">
    <property type="term" value="C:cytoplasm"/>
    <property type="evidence" value="ECO:0007669"/>
    <property type="project" value="TreeGrafter"/>
</dbReference>
<proteinExistence type="predicted"/>
<dbReference type="PANTHER" id="PTHR42850">
    <property type="entry name" value="METALLOPHOSPHOESTERASE"/>
    <property type="match status" value="1"/>
</dbReference>
<evidence type="ECO:0000313" key="2">
    <source>
        <dbReference type="Proteomes" id="UP000290602"/>
    </source>
</evidence>
<dbReference type="PANTHER" id="PTHR42850:SF4">
    <property type="entry name" value="ZINC-DEPENDENT ENDOPOLYPHOSPHATASE"/>
    <property type="match status" value="1"/>
</dbReference>
<dbReference type="EMBL" id="QXIL01000001">
    <property type="protein sequence ID" value="RXI80028.1"/>
    <property type="molecule type" value="Genomic_DNA"/>
</dbReference>
<organism evidence="1 2">
    <name type="scientific">Levilactobacillus suantsaii</name>
    <dbReference type="NCBI Taxonomy" id="2292255"/>
    <lineage>
        <taxon>Bacteria</taxon>
        <taxon>Bacillati</taxon>
        <taxon>Bacillota</taxon>
        <taxon>Bacilli</taxon>
        <taxon>Lactobacillales</taxon>
        <taxon>Lactobacillaceae</taxon>
        <taxon>Levilactobacillus</taxon>
    </lineage>
</organism>
<sequence>MKTYTFVGDIHSAADDLRVLLADPVIQASQVIFMGDYIDGLATRRFDDHVETMSLDPLGVLAILRDRVTHHGDVALLGNHDDFWAQTAQGSDWAYQTWRLNGGAQTWRRLGIHATTLVGVAHALSTAPLVDMTAFLQQLPLTWQTPKILAVHAGIDWHRPLADQRRDDLLWIRGAYYFQDDAHRELGWHPNDLGKVIVTGHTPVQLLDHHQGYLKMQADDQDVPRYLIDAGSRSGAYDGGIFGLTLAETGQVIQKRRVIKQHLYAGDAPVTATMIATS</sequence>
<name>A0A4Q0VMG0_9LACO</name>
<comment type="caution">
    <text evidence="1">The sequence shown here is derived from an EMBL/GenBank/DDBJ whole genome shotgun (WGS) entry which is preliminary data.</text>
</comment>
<dbReference type="OrthoDB" id="384253at2"/>
<gene>
    <name evidence="1" type="ORF">DXH47_00225</name>
</gene>
<dbReference type="RefSeq" id="WP_129031088.1">
    <property type="nucleotide sequence ID" value="NZ_QXIL01000001.1"/>
</dbReference>
<dbReference type="AlphaFoldDB" id="A0A4Q0VMG0"/>
<dbReference type="GO" id="GO:0110154">
    <property type="term" value="P:RNA decapping"/>
    <property type="evidence" value="ECO:0007669"/>
    <property type="project" value="TreeGrafter"/>
</dbReference>
<reference evidence="1 2" key="1">
    <citation type="submission" date="2018-08" db="EMBL/GenBank/DDBJ databases">
        <title>Lactobacillus suantsai sp. nov., isolated from traditional fermented suan-tsai in Taiwan.</title>
        <authorList>
            <person name="Huang C.-H."/>
        </authorList>
    </citation>
    <scope>NUCLEOTIDE SEQUENCE [LARGE SCALE GENOMIC DNA]</scope>
    <source>
        <strain evidence="1 2">BCRC 12945</strain>
    </source>
</reference>
<accession>A0A4Q0VMG0</accession>
<dbReference type="InterPro" id="IPR050126">
    <property type="entry name" value="Ap4A_hydrolase"/>
</dbReference>
<dbReference type="Gene3D" id="3.60.21.10">
    <property type="match status" value="1"/>
</dbReference>